<dbReference type="Pfam" id="PF00201">
    <property type="entry name" value="UDPGT"/>
    <property type="match status" value="1"/>
</dbReference>
<dbReference type="Proteomes" id="UP001292094">
    <property type="component" value="Unassembled WGS sequence"/>
</dbReference>
<keyword evidence="2" id="KW-1133">Transmembrane helix</keyword>
<proteinExistence type="predicted"/>
<dbReference type="GO" id="GO:0008194">
    <property type="term" value="F:UDP-glycosyltransferase activity"/>
    <property type="evidence" value="ECO:0007669"/>
    <property type="project" value="InterPro"/>
</dbReference>
<name>A0AAE1QFK9_9EUCA</name>
<sequence length="89" mass="10516">MKRVSRLLRDQLTTPKERAVYWTEYVIRHKGAPQLKCPAAELSWVEFLMLDVLAVLLVVLLITIYFLYRIFRVILAKIFGHQKVKSKLE</sequence>
<gene>
    <name evidence="3" type="ORF">Pmani_005092</name>
</gene>
<keyword evidence="2" id="KW-0812">Transmembrane</keyword>
<protein>
    <submittedName>
        <fullName evidence="3">Uncharacterized protein</fullName>
    </submittedName>
</protein>
<dbReference type="InterPro" id="IPR002213">
    <property type="entry name" value="UDP_glucos_trans"/>
</dbReference>
<reference evidence="3" key="1">
    <citation type="submission" date="2023-11" db="EMBL/GenBank/DDBJ databases">
        <title>Genome assemblies of two species of porcelain crab, Petrolisthes cinctipes and Petrolisthes manimaculis (Anomura: Porcellanidae).</title>
        <authorList>
            <person name="Angst P."/>
        </authorList>
    </citation>
    <scope>NUCLEOTIDE SEQUENCE</scope>
    <source>
        <strain evidence="3">PB745_02</strain>
        <tissue evidence="3">Gill</tissue>
    </source>
</reference>
<keyword evidence="1" id="KW-0808">Transferase</keyword>
<dbReference type="EMBL" id="JAWZYT010000373">
    <property type="protein sequence ID" value="KAK4324252.1"/>
    <property type="molecule type" value="Genomic_DNA"/>
</dbReference>
<keyword evidence="2" id="KW-0472">Membrane</keyword>
<organism evidence="3 4">
    <name type="scientific">Petrolisthes manimaculis</name>
    <dbReference type="NCBI Taxonomy" id="1843537"/>
    <lineage>
        <taxon>Eukaryota</taxon>
        <taxon>Metazoa</taxon>
        <taxon>Ecdysozoa</taxon>
        <taxon>Arthropoda</taxon>
        <taxon>Crustacea</taxon>
        <taxon>Multicrustacea</taxon>
        <taxon>Malacostraca</taxon>
        <taxon>Eumalacostraca</taxon>
        <taxon>Eucarida</taxon>
        <taxon>Decapoda</taxon>
        <taxon>Pleocyemata</taxon>
        <taxon>Anomura</taxon>
        <taxon>Galatheoidea</taxon>
        <taxon>Porcellanidae</taxon>
        <taxon>Petrolisthes</taxon>
    </lineage>
</organism>
<keyword evidence="4" id="KW-1185">Reference proteome</keyword>
<evidence type="ECO:0000313" key="4">
    <source>
        <dbReference type="Proteomes" id="UP001292094"/>
    </source>
</evidence>
<evidence type="ECO:0000256" key="2">
    <source>
        <dbReference type="SAM" id="Phobius"/>
    </source>
</evidence>
<evidence type="ECO:0000256" key="1">
    <source>
        <dbReference type="ARBA" id="ARBA00022679"/>
    </source>
</evidence>
<dbReference type="SUPFAM" id="SSF53756">
    <property type="entry name" value="UDP-Glycosyltransferase/glycogen phosphorylase"/>
    <property type="match status" value="1"/>
</dbReference>
<feature type="transmembrane region" description="Helical" evidence="2">
    <location>
        <begin position="47"/>
        <end position="68"/>
    </location>
</feature>
<accession>A0AAE1QFK9</accession>
<evidence type="ECO:0000313" key="3">
    <source>
        <dbReference type="EMBL" id="KAK4324252.1"/>
    </source>
</evidence>
<comment type="caution">
    <text evidence="3">The sequence shown here is derived from an EMBL/GenBank/DDBJ whole genome shotgun (WGS) entry which is preliminary data.</text>
</comment>
<dbReference type="AlphaFoldDB" id="A0AAE1QFK9"/>